<evidence type="ECO:0000256" key="4">
    <source>
        <dbReference type="ARBA" id="ARBA00022676"/>
    </source>
</evidence>
<evidence type="ECO:0000256" key="9">
    <source>
        <dbReference type="ARBA" id="ARBA00093617"/>
    </source>
</evidence>
<evidence type="ECO:0000313" key="14">
    <source>
        <dbReference type="Proteomes" id="UP001500655"/>
    </source>
</evidence>
<feature type="transmembrane region" description="Helical" evidence="10">
    <location>
        <begin position="270"/>
        <end position="294"/>
    </location>
</feature>
<feature type="transmembrane region" description="Helical" evidence="10">
    <location>
        <begin position="133"/>
        <end position="152"/>
    </location>
</feature>
<feature type="transmembrane region" description="Helical" evidence="10">
    <location>
        <begin position="407"/>
        <end position="426"/>
    </location>
</feature>
<dbReference type="InterPro" id="IPR003342">
    <property type="entry name" value="ArnT-like_N"/>
</dbReference>
<comment type="pathway">
    <text evidence="2 10">Protein modification; protein glycosylation.</text>
</comment>
<feature type="domain" description="ArnT-like N-terminal" evidence="11">
    <location>
        <begin position="38"/>
        <end position="189"/>
    </location>
</feature>
<reference evidence="13 14" key="1">
    <citation type="journal article" date="2019" name="Int. J. Syst. Evol. Microbiol.">
        <title>The Global Catalogue of Microorganisms (GCM) 10K type strain sequencing project: providing services to taxonomists for standard genome sequencing and annotation.</title>
        <authorList>
            <consortium name="The Broad Institute Genomics Platform"/>
            <consortium name="The Broad Institute Genome Sequencing Center for Infectious Disease"/>
            <person name="Wu L."/>
            <person name="Ma J."/>
        </authorList>
    </citation>
    <scope>NUCLEOTIDE SEQUENCE [LARGE SCALE GENOMIC DNA]</scope>
    <source>
        <strain evidence="13 14">JCM 13249</strain>
    </source>
</reference>
<feature type="domain" description="Protein O-mannosyl-transferase C-terminal four TM" evidence="12">
    <location>
        <begin position="319"/>
        <end position="518"/>
    </location>
</feature>
<comment type="caution">
    <text evidence="13">The sequence shown here is derived from an EMBL/GenBank/DDBJ whole genome shotgun (WGS) entry which is preliminary data.</text>
</comment>
<comment type="function">
    <text evidence="10">Protein O-mannosyltransferase that catalyzes the transfer of a single mannose residue from a polyprenol phospho-mannosyl lipidic donor to the hydroxyl group of selected serine and threonine residues in acceptor proteins.</text>
</comment>
<name>A0ABN2K3G5_9ACTN</name>
<evidence type="ECO:0000256" key="8">
    <source>
        <dbReference type="ARBA" id="ARBA00023136"/>
    </source>
</evidence>
<dbReference type="RefSeq" id="WP_344078671.1">
    <property type="nucleotide sequence ID" value="NZ_BAAALS010000006.1"/>
</dbReference>
<dbReference type="EC" id="2.4.1.-" evidence="10"/>
<dbReference type="Pfam" id="PF16192">
    <property type="entry name" value="PMT_4TMC"/>
    <property type="match status" value="1"/>
</dbReference>
<keyword evidence="10" id="KW-1003">Cell membrane</keyword>
<dbReference type="InterPro" id="IPR027005">
    <property type="entry name" value="PMT-like"/>
</dbReference>
<keyword evidence="5 10" id="KW-0808">Transferase</keyword>
<evidence type="ECO:0000256" key="3">
    <source>
        <dbReference type="ARBA" id="ARBA00007222"/>
    </source>
</evidence>
<sequence length="522" mass="58376">MTAPALTPVATKVPDVQRRRLVPNLPEGWVGWAVTAWVTVIAALTRFYHYGTPSSILFDELYYATEGQELLDHGVEWEPNGDYGAYVVHPPLGKWLIALGIKLLGNNSLGWRLASVVVGTLAVLIITRTAIRLFRSVVLGAAAGLLMAFDGFQLVLSRIALLDIFVLFFVLAAFSCLVVDRDRRRERWLAALENGLDVTAEGRAGRPPGGWAGIPWWRLAAAVMLGCACGVKWSGIFFLPVFLLLILLWEVGTRRHAGVRRPWKEAILDEVGWLFAFGAVVVVTYLATWSGWFLTDTGWKRHYFANELGKTELPVIGALQNLWQYHVDMLDTSQNGMVFDHPFKSAPWQWLLLGRPVAIYYGNEPGCGQDPCSAVINLIGTPVLWWSFIPALIALAWLGISRRDWRALAIGLGAAAGILPWFYFMANGNRSMFYFYAAPAEPFLILAVVYVLGALINAPGITASSRQLTAAQTDRRLYGTVFAAIYIVAVGLCFWYFYSIWTAQSITYNEWWHHMWLGNRWV</sequence>
<comment type="subcellular location">
    <subcellularLocation>
        <location evidence="10">Cell membrane</location>
    </subcellularLocation>
    <subcellularLocation>
        <location evidence="1">Endomembrane system</location>
        <topology evidence="1">Multi-pass membrane protein</topology>
    </subcellularLocation>
</comment>
<dbReference type="Pfam" id="PF02366">
    <property type="entry name" value="PMT"/>
    <property type="match status" value="1"/>
</dbReference>
<accession>A0ABN2K3G5</accession>
<feature type="transmembrane region" description="Helical" evidence="10">
    <location>
        <begin position="477"/>
        <end position="498"/>
    </location>
</feature>
<evidence type="ECO:0000259" key="11">
    <source>
        <dbReference type="Pfam" id="PF02366"/>
    </source>
</evidence>
<protein>
    <recommendedName>
        <fullName evidence="9 10">Polyprenol-phosphate-mannose--protein mannosyltransferase</fullName>
        <ecNumber evidence="10">2.4.1.-</ecNumber>
    </recommendedName>
</protein>
<dbReference type="PANTHER" id="PTHR10050">
    <property type="entry name" value="DOLICHYL-PHOSPHATE-MANNOSE--PROTEIN MANNOSYLTRANSFERASE"/>
    <property type="match status" value="1"/>
</dbReference>
<feature type="transmembrane region" description="Helical" evidence="10">
    <location>
        <begin position="383"/>
        <end position="400"/>
    </location>
</feature>
<keyword evidence="14" id="KW-1185">Reference proteome</keyword>
<feature type="transmembrane region" description="Helical" evidence="10">
    <location>
        <begin position="159"/>
        <end position="179"/>
    </location>
</feature>
<feature type="transmembrane region" description="Helical" evidence="10">
    <location>
        <begin position="432"/>
        <end position="456"/>
    </location>
</feature>
<evidence type="ECO:0000256" key="7">
    <source>
        <dbReference type="ARBA" id="ARBA00022989"/>
    </source>
</evidence>
<evidence type="ECO:0000256" key="6">
    <source>
        <dbReference type="ARBA" id="ARBA00022692"/>
    </source>
</evidence>
<keyword evidence="6 10" id="KW-0812">Transmembrane</keyword>
<dbReference type="InterPro" id="IPR032421">
    <property type="entry name" value="PMT_4TMC"/>
</dbReference>
<evidence type="ECO:0000256" key="1">
    <source>
        <dbReference type="ARBA" id="ARBA00004127"/>
    </source>
</evidence>
<keyword evidence="8 10" id="KW-0472">Membrane</keyword>
<keyword evidence="4 10" id="KW-0328">Glycosyltransferase</keyword>
<feature type="transmembrane region" description="Helical" evidence="10">
    <location>
        <begin position="109"/>
        <end position="127"/>
    </location>
</feature>
<dbReference type="PANTHER" id="PTHR10050:SF46">
    <property type="entry name" value="PROTEIN O-MANNOSYL-TRANSFERASE 2"/>
    <property type="match status" value="1"/>
</dbReference>
<feature type="transmembrane region" description="Helical" evidence="10">
    <location>
        <begin position="216"/>
        <end position="249"/>
    </location>
</feature>
<evidence type="ECO:0000259" key="12">
    <source>
        <dbReference type="Pfam" id="PF16192"/>
    </source>
</evidence>
<keyword evidence="7 10" id="KW-1133">Transmembrane helix</keyword>
<evidence type="ECO:0000313" key="13">
    <source>
        <dbReference type="EMBL" id="GAA1746413.1"/>
    </source>
</evidence>
<feature type="transmembrane region" description="Helical" evidence="10">
    <location>
        <begin position="29"/>
        <end position="48"/>
    </location>
</feature>
<proteinExistence type="inferred from homology"/>
<gene>
    <name evidence="13" type="ORF">GCM10009681_16950</name>
</gene>
<evidence type="ECO:0000256" key="10">
    <source>
        <dbReference type="RuleBase" id="RU367007"/>
    </source>
</evidence>
<evidence type="ECO:0000256" key="5">
    <source>
        <dbReference type="ARBA" id="ARBA00022679"/>
    </source>
</evidence>
<dbReference type="Proteomes" id="UP001500655">
    <property type="component" value="Unassembled WGS sequence"/>
</dbReference>
<dbReference type="EMBL" id="BAAALS010000006">
    <property type="protein sequence ID" value="GAA1746413.1"/>
    <property type="molecule type" value="Genomic_DNA"/>
</dbReference>
<comment type="similarity">
    <text evidence="3 10">Belongs to the glycosyltransferase 39 family.</text>
</comment>
<organism evidence="13 14">
    <name type="scientific">Luedemannella helvata</name>
    <dbReference type="NCBI Taxonomy" id="349315"/>
    <lineage>
        <taxon>Bacteria</taxon>
        <taxon>Bacillati</taxon>
        <taxon>Actinomycetota</taxon>
        <taxon>Actinomycetes</taxon>
        <taxon>Micromonosporales</taxon>
        <taxon>Micromonosporaceae</taxon>
        <taxon>Luedemannella</taxon>
    </lineage>
</organism>
<evidence type="ECO:0000256" key="2">
    <source>
        <dbReference type="ARBA" id="ARBA00004922"/>
    </source>
</evidence>